<protein>
    <submittedName>
        <fullName evidence="1 2">Para-aminobenzoate synthase component I</fullName>
    </submittedName>
</protein>
<dbReference type="EMBL" id="ATLV01013235">
    <property type="status" value="NOT_ANNOTATED_CDS"/>
    <property type="molecule type" value="Genomic_DNA"/>
</dbReference>
<dbReference type="EnsemblMetazoa" id="ASIC004767-RA">
    <property type="protein sequence ID" value="ASIC004767-PA"/>
    <property type="gene ID" value="ASIC004767"/>
</dbReference>
<evidence type="ECO:0000313" key="2">
    <source>
        <dbReference type="EnsemblMetazoa" id="ASIC004767-PA"/>
    </source>
</evidence>
<dbReference type="Proteomes" id="UP000030765">
    <property type="component" value="Unassembled WGS sequence"/>
</dbReference>
<dbReference type="AlphaFoldDB" id="A0A084VHU3"/>
<sequence length="65" mass="7320">MFISNPLRDVARSETQRPVLPEAKAVGKRWVVGLVEKKLGAFKSVVSWFLAGLGMDWYGQQTKKL</sequence>
<proteinExistence type="predicted"/>
<organism evidence="1">
    <name type="scientific">Anopheles sinensis</name>
    <name type="common">Mosquito</name>
    <dbReference type="NCBI Taxonomy" id="74873"/>
    <lineage>
        <taxon>Eukaryota</taxon>
        <taxon>Metazoa</taxon>
        <taxon>Ecdysozoa</taxon>
        <taxon>Arthropoda</taxon>
        <taxon>Hexapoda</taxon>
        <taxon>Insecta</taxon>
        <taxon>Pterygota</taxon>
        <taxon>Neoptera</taxon>
        <taxon>Endopterygota</taxon>
        <taxon>Diptera</taxon>
        <taxon>Nematocera</taxon>
        <taxon>Culicoidea</taxon>
        <taxon>Culicidae</taxon>
        <taxon>Anophelinae</taxon>
        <taxon>Anopheles</taxon>
    </lineage>
</organism>
<dbReference type="VEuPathDB" id="VectorBase:ASIC004767"/>
<evidence type="ECO:0000313" key="3">
    <source>
        <dbReference type="Proteomes" id="UP000030765"/>
    </source>
</evidence>
<dbReference type="EMBL" id="KE524847">
    <property type="protein sequence ID" value="KFB37537.1"/>
    <property type="molecule type" value="Genomic_DNA"/>
</dbReference>
<gene>
    <name evidence="1" type="ORF">ZHAS_00004767</name>
</gene>
<evidence type="ECO:0000313" key="1">
    <source>
        <dbReference type="EMBL" id="KFB37537.1"/>
    </source>
</evidence>
<name>A0A084VHU3_ANOSI</name>
<accession>A0A084VHU3</accession>
<keyword evidence="3" id="KW-1185">Reference proteome</keyword>
<reference evidence="1 3" key="1">
    <citation type="journal article" date="2014" name="BMC Genomics">
        <title>Genome sequence of Anopheles sinensis provides insight into genetics basis of mosquito competence for malaria parasites.</title>
        <authorList>
            <person name="Zhou D."/>
            <person name="Zhang D."/>
            <person name="Ding G."/>
            <person name="Shi L."/>
            <person name="Hou Q."/>
            <person name="Ye Y."/>
            <person name="Xu Y."/>
            <person name="Zhou H."/>
            <person name="Xiong C."/>
            <person name="Li S."/>
            <person name="Yu J."/>
            <person name="Hong S."/>
            <person name="Yu X."/>
            <person name="Zou P."/>
            <person name="Chen C."/>
            <person name="Chang X."/>
            <person name="Wang W."/>
            <person name="Lv Y."/>
            <person name="Sun Y."/>
            <person name="Ma L."/>
            <person name="Shen B."/>
            <person name="Zhu C."/>
        </authorList>
    </citation>
    <scope>NUCLEOTIDE SEQUENCE [LARGE SCALE GENOMIC DNA]</scope>
</reference>
<reference evidence="2" key="2">
    <citation type="submission" date="2020-05" db="UniProtKB">
        <authorList>
            <consortium name="EnsemblMetazoa"/>
        </authorList>
    </citation>
    <scope>IDENTIFICATION</scope>
</reference>